<comment type="caution">
    <text evidence="2">The sequence shown here is derived from an EMBL/GenBank/DDBJ whole genome shotgun (WGS) entry which is preliminary data.</text>
</comment>
<gene>
    <name evidence="2" type="ORF">HYC85_021254</name>
</gene>
<feature type="signal peptide" evidence="1">
    <location>
        <begin position="1"/>
        <end position="20"/>
    </location>
</feature>
<name>A0A7J7GHY6_CAMSI</name>
<evidence type="ECO:0008006" key="4">
    <source>
        <dbReference type="Google" id="ProtNLM"/>
    </source>
</evidence>
<reference evidence="3" key="1">
    <citation type="journal article" date="2020" name="Nat. Commun.">
        <title>Genome assembly of wild tea tree DASZ reveals pedigree and selection history of tea varieties.</title>
        <authorList>
            <person name="Zhang W."/>
            <person name="Zhang Y."/>
            <person name="Qiu H."/>
            <person name="Guo Y."/>
            <person name="Wan H."/>
            <person name="Zhang X."/>
            <person name="Scossa F."/>
            <person name="Alseekh S."/>
            <person name="Zhang Q."/>
            <person name="Wang P."/>
            <person name="Xu L."/>
            <person name="Schmidt M.H."/>
            <person name="Jia X."/>
            <person name="Li D."/>
            <person name="Zhu A."/>
            <person name="Guo F."/>
            <person name="Chen W."/>
            <person name="Ni D."/>
            <person name="Usadel B."/>
            <person name="Fernie A.R."/>
            <person name="Wen W."/>
        </authorList>
    </citation>
    <scope>NUCLEOTIDE SEQUENCE [LARGE SCALE GENOMIC DNA]</scope>
    <source>
        <strain evidence="3">cv. G240</strain>
    </source>
</reference>
<reference evidence="2 3" key="2">
    <citation type="submission" date="2020-07" db="EMBL/GenBank/DDBJ databases">
        <title>Genome assembly of wild tea tree DASZ reveals pedigree and selection history of tea varieties.</title>
        <authorList>
            <person name="Zhang W."/>
        </authorList>
    </citation>
    <scope>NUCLEOTIDE SEQUENCE [LARGE SCALE GENOMIC DNA]</scope>
    <source>
        <strain evidence="3">cv. G240</strain>
        <tissue evidence="2">Leaf</tissue>
    </source>
</reference>
<keyword evidence="1" id="KW-0732">Signal</keyword>
<feature type="chain" id="PRO_5029727242" description="MI domain-containing protein" evidence="1">
    <location>
        <begin position="21"/>
        <end position="109"/>
    </location>
</feature>
<evidence type="ECO:0000313" key="3">
    <source>
        <dbReference type="Proteomes" id="UP000593564"/>
    </source>
</evidence>
<sequence length="109" mass="12566">MGRLNQRLSVLIMQFLLVEGTGRKWIPSLEITKNFMQNFERNKDVDGAERFLGILEKAVDELGSEVFESLIRIYAAAGRTSQMLRRRVKMENVELSDDCKKLLDKVCVD</sequence>
<keyword evidence="3" id="KW-1185">Reference proteome</keyword>
<dbReference type="Proteomes" id="UP000593564">
    <property type="component" value="Unassembled WGS sequence"/>
</dbReference>
<evidence type="ECO:0000313" key="2">
    <source>
        <dbReference type="EMBL" id="KAF5940087.1"/>
    </source>
</evidence>
<dbReference type="EMBL" id="JACBKZ010000010">
    <property type="protein sequence ID" value="KAF5940087.1"/>
    <property type="molecule type" value="Genomic_DNA"/>
</dbReference>
<proteinExistence type="predicted"/>
<evidence type="ECO:0000256" key="1">
    <source>
        <dbReference type="SAM" id="SignalP"/>
    </source>
</evidence>
<protein>
    <recommendedName>
        <fullName evidence="4">MI domain-containing protein</fullName>
    </recommendedName>
</protein>
<organism evidence="2 3">
    <name type="scientific">Camellia sinensis</name>
    <name type="common">Tea plant</name>
    <name type="synonym">Thea sinensis</name>
    <dbReference type="NCBI Taxonomy" id="4442"/>
    <lineage>
        <taxon>Eukaryota</taxon>
        <taxon>Viridiplantae</taxon>
        <taxon>Streptophyta</taxon>
        <taxon>Embryophyta</taxon>
        <taxon>Tracheophyta</taxon>
        <taxon>Spermatophyta</taxon>
        <taxon>Magnoliopsida</taxon>
        <taxon>eudicotyledons</taxon>
        <taxon>Gunneridae</taxon>
        <taxon>Pentapetalae</taxon>
        <taxon>asterids</taxon>
        <taxon>Ericales</taxon>
        <taxon>Theaceae</taxon>
        <taxon>Camellia</taxon>
    </lineage>
</organism>
<dbReference type="AlphaFoldDB" id="A0A7J7GHY6"/>
<accession>A0A7J7GHY6</accession>